<feature type="compositionally biased region" description="Acidic residues" evidence="1">
    <location>
        <begin position="18"/>
        <end position="29"/>
    </location>
</feature>
<keyword evidence="3" id="KW-1185">Reference proteome</keyword>
<evidence type="ECO:0000313" key="2">
    <source>
        <dbReference type="EMBL" id="MED6289100.1"/>
    </source>
</evidence>
<accession>A0ABU7EPM6</accession>
<evidence type="ECO:0000313" key="3">
    <source>
        <dbReference type="Proteomes" id="UP001352852"/>
    </source>
</evidence>
<feature type="non-terminal residue" evidence="2">
    <location>
        <position position="1"/>
    </location>
</feature>
<name>A0ABU7EPM6_9TELE</name>
<comment type="caution">
    <text evidence="2">The sequence shown here is derived from an EMBL/GenBank/DDBJ whole genome shotgun (WGS) entry which is preliminary data.</text>
</comment>
<protein>
    <submittedName>
        <fullName evidence="2">Uncharacterized protein</fullName>
    </submittedName>
</protein>
<proteinExistence type="predicted"/>
<gene>
    <name evidence="2" type="ORF">CHARACLAT_032902</name>
</gene>
<sequence length="53" mass="5381">STPVYFDMYTPTGGCAAAEDEGAESETDEAAGASDGVDLSSVSSPFVSVKKDM</sequence>
<organism evidence="2 3">
    <name type="scientific">Characodon lateralis</name>
    <dbReference type="NCBI Taxonomy" id="208331"/>
    <lineage>
        <taxon>Eukaryota</taxon>
        <taxon>Metazoa</taxon>
        <taxon>Chordata</taxon>
        <taxon>Craniata</taxon>
        <taxon>Vertebrata</taxon>
        <taxon>Euteleostomi</taxon>
        <taxon>Actinopterygii</taxon>
        <taxon>Neopterygii</taxon>
        <taxon>Teleostei</taxon>
        <taxon>Neoteleostei</taxon>
        <taxon>Acanthomorphata</taxon>
        <taxon>Ovalentaria</taxon>
        <taxon>Atherinomorphae</taxon>
        <taxon>Cyprinodontiformes</taxon>
        <taxon>Goodeidae</taxon>
        <taxon>Characodon</taxon>
    </lineage>
</organism>
<dbReference type="Proteomes" id="UP001352852">
    <property type="component" value="Unassembled WGS sequence"/>
</dbReference>
<feature type="compositionally biased region" description="Low complexity" evidence="1">
    <location>
        <begin position="30"/>
        <end position="53"/>
    </location>
</feature>
<feature type="non-terminal residue" evidence="2">
    <location>
        <position position="53"/>
    </location>
</feature>
<dbReference type="EMBL" id="JAHUTJ010063659">
    <property type="protein sequence ID" value="MED6289100.1"/>
    <property type="molecule type" value="Genomic_DNA"/>
</dbReference>
<feature type="region of interest" description="Disordered" evidence="1">
    <location>
        <begin position="1"/>
        <end position="53"/>
    </location>
</feature>
<reference evidence="2 3" key="1">
    <citation type="submission" date="2021-06" db="EMBL/GenBank/DDBJ databases">
        <authorList>
            <person name="Palmer J.M."/>
        </authorList>
    </citation>
    <scope>NUCLEOTIDE SEQUENCE [LARGE SCALE GENOMIC DNA]</scope>
    <source>
        <strain evidence="2 3">CL_MEX2019</strain>
        <tissue evidence="2">Muscle</tissue>
    </source>
</reference>
<evidence type="ECO:0000256" key="1">
    <source>
        <dbReference type="SAM" id="MobiDB-lite"/>
    </source>
</evidence>